<evidence type="ECO:0000256" key="1">
    <source>
        <dbReference type="SAM" id="MobiDB-lite"/>
    </source>
</evidence>
<accession>A0A7I8IET5</accession>
<feature type="compositionally biased region" description="Low complexity" evidence="1">
    <location>
        <begin position="691"/>
        <end position="701"/>
    </location>
</feature>
<proteinExistence type="predicted"/>
<dbReference type="EMBL" id="CACRZD030000002">
    <property type="protein sequence ID" value="CAA6656296.1"/>
    <property type="molecule type" value="Genomic_DNA"/>
</dbReference>
<dbReference type="EMBL" id="LR743589">
    <property type="protein sequence ID" value="CAA2616618.1"/>
    <property type="molecule type" value="Genomic_DNA"/>
</dbReference>
<feature type="compositionally biased region" description="Low complexity" evidence="1">
    <location>
        <begin position="354"/>
        <end position="374"/>
    </location>
</feature>
<gene>
    <name evidence="2" type="ORF">SI7747_02002836</name>
</gene>
<feature type="region of interest" description="Disordered" evidence="1">
    <location>
        <begin position="683"/>
        <end position="721"/>
    </location>
</feature>
<organism evidence="2">
    <name type="scientific">Spirodela intermedia</name>
    <name type="common">Intermediate duckweed</name>
    <dbReference type="NCBI Taxonomy" id="51605"/>
    <lineage>
        <taxon>Eukaryota</taxon>
        <taxon>Viridiplantae</taxon>
        <taxon>Streptophyta</taxon>
        <taxon>Embryophyta</taxon>
        <taxon>Tracheophyta</taxon>
        <taxon>Spermatophyta</taxon>
        <taxon>Magnoliopsida</taxon>
        <taxon>Liliopsida</taxon>
        <taxon>Araceae</taxon>
        <taxon>Lemnoideae</taxon>
        <taxon>Spirodela</taxon>
    </lineage>
</organism>
<feature type="region of interest" description="Disordered" evidence="1">
    <location>
        <begin position="353"/>
        <end position="374"/>
    </location>
</feature>
<sequence length="766" mass="83968">MNFLLRSTNSTASNLTSISEDKETLSTSLPGKTLEGLIAEDPFPSLILSTFTAGPIAMNQASIKGHVDVSEDDGWITIPYKELPENWNDVPDIRFFHSLDRQFVFPGEQLHILACLSVPKKDAEIITPFRVSEVMNKNGSPKPTFESIDSVERPTNAEIKLNGDHQEADSKNVVENGETTGITDMVNTQLDVSATESFLQSEDHKQRTRLMLENFRNSHYFVRIAESDEPLWSKARVPEVNDKEPRKLPTGSGSFSAFVDRGNFDGNVSGGVARNSVTCCSLHNGDIVVLLEVNVGIDNIKDPVLEILQFEKFESSKIGPGSHFSQTVPADKDPYGDLLTWLIPVDRVLPPPGRSLSPPLSSAPGIGSASQKSTASSLSGSQLFSFGNFRSYSMSAIPQATVPASPAYPPPNTKPSLDLEDFDRFSSDGATKKLDFGTEGILSFRGVPLEPERFSSHCGLEGSYIPGRRWRKKLEIIQPLEIHSFGADCNTEDLVCVQVKNVSPAHLLDIVIFIDAITIVFEEAPKDGPPICLPISCIEAGNEYSLPNLSLRRAFIHFEAHKLNARDLKGYGDKNSLPMPFVGTSASNAQMIPKVAVGRRLSSTDQYAVLVSCRCNYTETHELASRFTRDLMVSVASEISAQTFGPSEGLSQLPVQEMTLQASNLTNEDLTLTVLAPASFTSPPSVMSLNSSPTSPMTPSPDFQNSLEDASSEGGRQWRPEIEFPQRPYAGGFRRCPSADLGCSHLWLQSIVPLGTALYYHFHKWH</sequence>
<evidence type="ECO:0000313" key="2">
    <source>
        <dbReference type="EMBL" id="CAA2616618.1"/>
    </source>
</evidence>
<reference evidence="2 3" key="1">
    <citation type="submission" date="2019-12" db="EMBL/GenBank/DDBJ databases">
        <authorList>
            <person name="Scholz U."/>
            <person name="Mascher M."/>
            <person name="Fiebig A."/>
        </authorList>
    </citation>
    <scope>NUCLEOTIDE SEQUENCE</scope>
</reference>
<dbReference type="PANTHER" id="PTHR36034:SF2">
    <property type="entry name" value="EXPRESSED PROTEIN"/>
    <property type="match status" value="1"/>
</dbReference>
<evidence type="ECO:0000313" key="3">
    <source>
        <dbReference type="Proteomes" id="UP001189122"/>
    </source>
</evidence>
<dbReference type="PANTHER" id="PTHR36034">
    <property type="entry name" value="EXPRESSED PROTEIN"/>
    <property type="match status" value="1"/>
</dbReference>
<dbReference type="AlphaFoldDB" id="A0A7I8IET5"/>
<name>A0A7I8IET5_SPIIN</name>
<keyword evidence="3" id="KW-1185">Reference proteome</keyword>
<protein>
    <submittedName>
        <fullName evidence="2">Uncharacterized protein</fullName>
    </submittedName>
</protein>
<dbReference type="Proteomes" id="UP001189122">
    <property type="component" value="Unassembled WGS sequence"/>
</dbReference>